<dbReference type="InterPro" id="IPR013883">
    <property type="entry name" value="TF_Iwr1_dom"/>
</dbReference>
<protein>
    <recommendedName>
        <fullName evidence="3">Transcription factor Iwr1 domain-containing protein</fullName>
    </recommendedName>
</protein>
<evidence type="ECO:0000313" key="5">
    <source>
        <dbReference type="Proteomes" id="UP001219355"/>
    </source>
</evidence>
<dbReference type="InterPro" id="IPR040150">
    <property type="entry name" value="Iwr1"/>
</dbReference>
<accession>A0AAF0IIL3</accession>
<feature type="region of interest" description="Disordered" evidence="2">
    <location>
        <begin position="55"/>
        <end position="93"/>
    </location>
</feature>
<feature type="region of interest" description="Disordered" evidence="2">
    <location>
        <begin position="133"/>
        <end position="155"/>
    </location>
</feature>
<dbReference type="AlphaFoldDB" id="A0AAF0IIL3"/>
<feature type="compositionally biased region" description="Acidic residues" evidence="2">
    <location>
        <begin position="461"/>
        <end position="479"/>
    </location>
</feature>
<evidence type="ECO:0000256" key="2">
    <source>
        <dbReference type="SAM" id="MobiDB-lite"/>
    </source>
</evidence>
<dbReference type="Pfam" id="PF08574">
    <property type="entry name" value="Iwr1"/>
    <property type="match status" value="1"/>
</dbReference>
<feature type="region of interest" description="Disordered" evidence="2">
    <location>
        <begin position="461"/>
        <end position="498"/>
    </location>
</feature>
<organism evidence="4 5">
    <name type="scientific">Emydomyces testavorans</name>
    <dbReference type="NCBI Taxonomy" id="2070801"/>
    <lineage>
        <taxon>Eukaryota</taxon>
        <taxon>Fungi</taxon>
        <taxon>Dikarya</taxon>
        <taxon>Ascomycota</taxon>
        <taxon>Pezizomycotina</taxon>
        <taxon>Eurotiomycetes</taxon>
        <taxon>Eurotiomycetidae</taxon>
        <taxon>Onygenales</taxon>
        <taxon>Nannizziopsiaceae</taxon>
        <taxon>Emydomyces</taxon>
    </lineage>
</organism>
<dbReference type="PANTHER" id="PTHR28063">
    <property type="entry name" value="RNA POLYMERASE II NUCLEAR LOCALIZATION PROTEIN IWR1"/>
    <property type="match status" value="1"/>
</dbReference>
<dbReference type="GO" id="GO:0006606">
    <property type="term" value="P:protein import into nucleus"/>
    <property type="evidence" value="ECO:0007669"/>
    <property type="project" value="InterPro"/>
</dbReference>
<proteinExistence type="inferred from homology"/>
<dbReference type="GO" id="GO:0005737">
    <property type="term" value="C:cytoplasm"/>
    <property type="evidence" value="ECO:0007669"/>
    <property type="project" value="TreeGrafter"/>
</dbReference>
<evidence type="ECO:0000313" key="4">
    <source>
        <dbReference type="EMBL" id="WEW57791.1"/>
    </source>
</evidence>
<keyword evidence="5" id="KW-1185">Reference proteome</keyword>
<dbReference type="EMBL" id="CP120628">
    <property type="protein sequence ID" value="WEW57791.1"/>
    <property type="molecule type" value="Genomic_DNA"/>
</dbReference>
<sequence>MALPPEQIRIKRRREEEPVETLLVQEKPALGDIQSETRETKRRFTDFVFQRVVPEQDEVDIDSTLGPAGEKDESAGSHVPPDSVSLTVSGPSVPIVKPTAPGAELTETCQLATTKKKAHGTRGMAALIKSHPRTTVTKIPSRSSSSTNTKASIHSGVRRFHIAAPASDDQVLHKVGGGVQKKKGLKHAVVVEQKGDVLKSISTLSKLTINPSDIGTTSDIKAEDVKREAEIVEAESPTMTPRKRRVVNEAERRWRDKAIAHRYLDRMQGCDQKEKTGTSIYDDPSTWDYDSPQLAAELEKAALEASQGHPVETATPEMLPSELFLPAIKPALKYKPRLPKHQRGRRETHKKGFGQLDGADEPGKTLMAAGEPPAEGAGLDDVSALKSALEESAITIRDETDDDSDYVYDVFIRRPVHEIVEDTRFAHFQNGNWSTEHAKVPTDIGVVVISDKDVRYWDALAEEEDEDKDWDTEDEDSNAEDNPANEYPDEDLELEDEFDDANAAYSKYRCYGSDDEQFDVNDEVDYGFKPCTDSSSAEE</sequence>
<gene>
    <name evidence="4" type="ORF">PRK78_003258</name>
</gene>
<evidence type="ECO:0000256" key="1">
    <source>
        <dbReference type="ARBA" id="ARBA00010218"/>
    </source>
</evidence>
<feature type="compositionally biased region" description="Low complexity" evidence="2">
    <location>
        <begin position="135"/>
        <end position="155"/>
    </location>
</feature>
<feature type="compositionally biased region" description="Basic residues" evidence="2">
    <location>
        <begin position="339"/>
        <end position="352"/>
    </location>
</feature>
<reference evidence="4" key="1">
    <citation type="submission" date="2023-03" db="EMBL/GenBank/DDBJ databases">
        <title>Emydomyces testavorans Genome Sequence.</title>
        <authorList>
            <person name="Hoyer L."/>
        </authorList>
    </citation>
    <scope>NUCLEOTIDE SEQUENCE</scope>
    <source>
        <strain evidence="4">16-2883</strain>
    </source>
</reference>
<evidence type="ECO:0000259" key="3">
    <source>
        <dbReference type="Pfam" id="PF08574"/>
    </source>
</evidence>
<feature type="domain" description="Transcription factor Iwr1" evidence="3">
    <location>
        <begin position="404"/>
        <end position="491"/>
    </location>
</feature>
<dbReference type="Proteomes" id="UP001219355">
    <property type="component" value="Chromosome 2"/>
</dbReference>
<dbReference type="PANTHER" id="PTHR28063:SF1">
    <property type="entry name" value="RNA POLYMERASE II NUCLEAR LOCALIZATION PROTEIN IWR1"/>
    <property type="match status" value="1"/>
</dbReference>
<comment type="similarity">
    <text evidence="1">Belongs to the IWR1/SLC7A6OS family.</text>
</comment>
<feature type="compositionally biased region" description="Acidic residues" evidence="2">
    <location>
        <begin position="487"/>
        <end position="498"/>
    </location>
</feature>
<name>A0AAF0IIL3_9EURO</name>
<feature type="region of interest" description="Disordered" evidence="2">
    <location>
        <begin position="339"/>
        <end position="363"/>
    </location>
</feature>